<evidence type="ECO:0000259" key="7">
    <source>
        <dbReference type="PROSITE" id="PS50172"/>
    </source>
</evidence>
<feature type="compositionally biased region" description="Low complexity" evidence="6">
    <location>
        <begin position="256"/>
        <end position="266"/>
    </location>
</feature>
<comment type="subcellular location">
    <subcellularLocation>
        <location evidence="1">Nucleus</location>
    </subcellularLocation>
</comment>
<dbReference type="InterPro" id="IPR008979">
    <property type="entry name" value="Galactose-bd-like_sf"/>
</dbReference>
<dbReference type="Gene3D" id="2.60.120.260">
    <property type="entry name" value="Galactose-binding domain-like"/>
    <property type="match status" value="1"/>
</dbReference>
<organism evidence="8 9">
    <name type="scientific">Cimex lectularius</name>
    <name type="common">Bed bug</name>
    <name type="synonym">Acanthia lectularia</name>
    <dbReference type="NCBI Taxonomy" id="79782"/>
    <lineage>
        <taxon>Eukaryota</taxon>
        <taxon>Metazoa</taxon>
        <taxon>Ecdysozoa</taxon>
        <taxon>Arthropoda</taxon>
        <taxon>Hexapoda</taxon>
        <taxon>Insecta</taxon>
        <taxon>Pterygota</taxon>
        <taxon>Neoptera</taxon>
        <taxon>Paraneoptera</taxon>
        <taxon>Hemiptera</taxon>
        <taxon>Heteroptera</taxon>
        <taxon>Panheteroptera</taxon>
        <taxon>Cimicomorpha</taxon>
        <taxon>Cimicidae</taxon>
        <taxon>Cimex</taxon>
    </lineage>
</organism>
<keyword evidence="9" id="KW-1185">Reference proteome</keyword>
<dbReference type="OMA" id="WIEKCYE"/>
<keyword evidence="4" id="KW-0234">DNA repair</keyword>
<dbReference type="Pfam" id="PF00533">
    <property type="entry name" value="BRCT"/>
    <property type="match status" value="1"/>
</dbReference>
<dbReference type="CDD" id="cd17725">
    <property type="entry name" value="BRCT_XRCC1_rpt1"/>
    <property type="match status" value="1"/>
</dbReference>
<dbReference type="InterPro" id="IPR036420">
    <property type="entry name" value="BRCT_dom_sf"/>
</dbReference>
<dbReference type="GO" id="GO:0005634">
    <property type="term" value="C:nucleus"/>
    <property type="evidence" value="ECO:0007669"/>
    <property type="project" value="UniProtKB-SubCell"/>
</dbReference>
<dbReference type="Pfam" id="PF16589">
    <property type="entry name" value="BRCT_2"/>
    <property type="match status" value="1"/>
</dbReference>
<evidence type="ECO:0000313" key="8">
    <source>
        <dbReference type="EnsemblMetazoa" id="XP_014253733.1"/>
    </source>
</evidence>
<dbReference type="FunFam" id="2.60.120.260:FF:000025">
    <property type="entry name" value="DNA repair protein XRCC1 isoform X1"/>
    <property type="match status" value="1"/>
</dbReference>
<feature type="compositionally biased region" description="Basic residues" evidence="6">
    <location>
        <begin position="238"/>
        <end position="248"/>
    </location>
</feature>
<dbReference type="AlphaFoldDB" id="A0A8I6S0Q9"/>
<feature type="domain" description="BRCT" evidence="7">
    <location>
        <begin position="492"/>
        <end position="583"/>
    </location>
</feature>
<feature type="region of interest" description="Disordered" evidence="6">
    <location>
        <begin position="226"/>
        <end position="286"/>
    </location>
</feature>
<dbReference type="RefSeq" id="XP_014253733.1">
    <property type="nucleotide sequence ID" value="XM_014398247.2"/>
</dbReference>
<proteinExistence type="predicted"/>
<dbReference type="SUPFAM" id="SSF52113">
    <property type="entry name" value="BRCT domain"/>
    <property type="match status" value="2"/>
</dbReference>
<dbReference type="GeneID" id="106669006"/>
<reference evidence="8" key="1">
    <citation type="submission" date="2022-01" db="UniProtKB">
        <authorList>
            <consortium name="EnsemblMetazoa"/>
        </authorList>
    </citation>
    <scope>IDENTIFICATION</scope>
</reference>
<dbReference type="GO" id="GO:0006284">
    <property type="term" value="P:base-excision repair"/>
    <property type="evidence" value="ECO:0007669"/>
    <property type="project" value="InterPro"/>
</dbReference>
<dbReference type="Gene3D" id="3.40.50.10190">
    <property type="entry name" value="BRCT domain"/>
    <property type="match status" value="2"/>
</dbReference>
<dbReference type="EnsemblMetazoa" id="XM_014398247.2">
    <property type="protein sequence ID" value="XP_014253733.1"/>
    <property type="gene ID" value="LOC106669006"/>
</dbReference>
<evidence type="ECO:0000256" key="2">
    <source>
        <dbReference type="ARBA" id="ARBA00022737"/>
    </source>
</evidence>
<dbReference type="GO" id="GO:0003684">
    <property type="term" value="F:damaged DNA binding"/>
    <property type="evidence" value="ECO:0007669"/>
    <property type="project" value="InterPro"/>
</dbReference>
<dbReference type="SUPFAM" id="SSF49785">
    <property type="entry name" value="Galactose-binding domain-like"/>
    <property type="match status" value="1"/>
</dbReference>
<feature type="region of interest" description="Disordered" evidence="6">
    <location>
        <begin position="407"/>
        <end position="466"/>
    </location>
</feature>
<dbReference type="PROSITE" id="PS50172">
    <property type="entry name" value="BRCT"/>
    <property type="match status" value="2"/>
</dbReference>
<dbReference type="GO" id="GO:0006303">
    <property type="term" value="P:double-strand break repair via nonhomologous end joining"/>
    <property type="evidence" value="ECO:0007669"/>
    <property type="project" value="InterPro"/>
</dbReference>
<dbReference type="GO" id="GO:0000012">
    <property type="term" value="P:single strand break repair"/>
    <property type="evidence" value="ECO:0007669"/>
    <property type="project" value="InterPro"/>
</dbReference>
<dbReference type="Proteomes" id="UP000494040">
    <property type="component" value="Unassembled WGS sequence"/>
</dbReference>
<dbReference type="KEGG" id="clec:106669006"/>
<evidence type="ECO:0000256" key="4">
    <source>
        <dbReference type="ARBA" id="ARBA00023204"/>
    </source>
</evidence>
<keyword evidence="3" id="KW-0227">DNA damage</keyword>
<sequence length="583" mass="66238">MPIVKIERVVSVSSEDKNHEASNLLQRDFSNKKWKCKTPGEKNISVILQLEKACKIVAVDVGNENSAFIEILVGHSAEPDTLKPLLVTSSLMTLQEGKNGDNTNGVKFFKSESFCESVKDEKWDRVKLVCTQPYNKYSQFGLSFVTFHSDEHDLPACNFGKFQLKVEKQKQPLLQAGGLFAQRKELNELTGAAAVHAANRNIGDIKLPSSIKNKFVVVNPVTTDDVDEQTEEVNSTTKQKKQKTPKVKKNSEKRNASPASSTPTSSVKKRKTNDQSPNSKVVAPKPVKKCAEKSFNKFFENVVFVISGFQNPLRSDIRSKGLAMGAKYKADWDASCTHLICAFANTPKFNQVRNKGKIVKKEWFEDSYAKRIALPWRRYALDPNDLHQKESDEEIYEKVDKPKRIDNRRRIYDTDSEDTEDELEQVRQAQKKKNRTSVEKIQPQPTSPENVAGPSRAPVPPARNDDVYNADTEEEEFGMIENSSDSEENLPHLHRFFQCMTFLLLDDVEEKEREKLQRYIVAHDGVVANDNTDLNTVKYVISEDVDAVAMVKSDYPDVIGVRPEWIWESHDNNRALPYTDFEI</sequence>
<feature type="domain" description="BRCT" evidence="7">
    <location>
        <begin position="294"/>
        <end position="381"/>
    </location>
</feature>
<keyword evidence="2" id="KW-0677">Repeat</keyword>
<evidence type="ECO:0000256" key="6">
    <source>
        <dbReference type="SAM" id="MobiDB-lite"/>
    </source>
</evidence>
<evidence type="ECO:0000313" key="9">
    <source>
        <dbReference type="Proteomes" id="UP000494040"/>
    </source>
</evidence>
<feature type="compositionally biased region" description="Acidic residues" evidence="6">
    <location>
        <begin position="414"/>
        <end position="423"/>
    </location>
</feature>
<evidence type="ECO:0000256" key="1">
    <source>
        <dbReference type="ARBA" id="ARBA00004123"/>
    </source>
</evidence>
<accession>A0A8I6S0Q9</accession>
<name>A0A8I6S0Q9_CIMLE</name>
<protein>
    <recommendedName>
        <fullName evidence="7">BRCT domain-containing protein</fullName>
    </recommendedName>
</protein>
<dbReference type="InterPro" id="IPR002706">
    <property type="entry name" value="Xrcc1_N"/>
</dbReference>
<evidence type="ECO:0000256" key="3">
    <source>
        <dbReference type="ARBA" id="ARBA00022763"/>
    </source>
</evidence>
<dbReference type="Pfam" id="PF01834">
    <property type="entry name" value="XRCC1_N"/>
    <property type="match status" value="1"/>
</dbReference>
<dbReference type="PANTHER" id="PTHR11370">
    <property type="entry name" value="DNA-REPAIR PROTEIN XRCC1"/>
    <property type="match status" value="1"/>
</dbReference>
<dbReference type="FunFam" id="3.40.50.10190:FF:000008">
    <property type="entry name" value="X-ray repair cross complementing 1"/>
    <property type="match status" value="1"/>
</dbReference>
<keyword evidence="5" id="KW-0539">Nucleus</keyword>
<dbReference type="SMART" id="SM00292">
    <property type="entry name" value="BRCT"/>
    <property type="match status" value="2"/>
</dbReference>
<dbReference type="OrthoDB" id="25840at2759"/>
<dbReference type="InterPro" id="IPR045080">
    <property type="entry name" value="BRCT_XRCC1_rpt1"/>
</dbReference>
<dbReference type="PANTHER" id="PTHR11370:SF5">
    <property type="entry name" value="DNA REPAIR PROTEIN XRCC1"/>
    <property type="match status" value="1"/>
</dbReference>
<dbReference type="InterPro" id="IPR001357">
    <property type="entry name" value="BRCT_dom"/>
</dbReference>
<evidence type="ECO:0000256" key="5">
    <source>
        <dbReference type="ARBA" id="ARBA00023242"/>
    </source>
</evidence>